<feature type="compositionally biased region" description="Low complexity" evidence="2">
    <location>
        <begin position="36"/>
        <end position="52"/>
    </location>
</feature>
<feature type="compositionally biased region" description="Polar residues" evidence="2">
    <location>
        <begin position="1"/>
        <end position="26"/>
    </location>
</feature>
<organism evidence="3 4">
    <name type="scientific">Brassica cretica</name>
    <name type="common">Mustard</name>
    <dbReference type="NCBI Taxonomy" id="69181"/>
    <lineage>
        <taxon>Eukaryota</taxon>
        <taxon>Viridiplantae</taxon>
        <taxon>Streptophyta</taxon>
        <taxon>Embryophyta</taxon>
        <taxon>Tracheophyta</taxon>
        <taxon>Spermatophyta</taxon>
        <taxon>Magnoliopsida</taxon>
        <taxon>eudicotyledons</taxon>
        <taxon>Gunneridae</taxon>
        <taxon>Pentapetalae</taxon>
        <taxon>rosids</taxon>
        <taxon>malvids</taxon>
        <taxon>Brassicales</taxon>
        <taxon>Brassicaceae</taxon>
        <taxon>Brassiceae</taxon>
        <taxon>Brassica</taxon>
    </lineage>
</organism>
<feature type="coiled-coil region" evidence="1">
    <location>
        <begin position="275"/>
        <end position="302"/>
    </location>
</feature>
<dbReference type="Proteomes" id="UP000712600">
    <property type="component" value="Unassembled WGS sequence"/>
</dbReference>
<evidence type="ECO:0000313" key="4">
    <source>
        <dbReference type="Proteomes" id="UP000712600"/>
    </source>
</evidence>
<gene>
    <name evidence="3" type="ORF">F2Q69_00014331</name>
</gene>
<feature type="compositionally biased region" description="Polar residues" evidence="2">
    <location>
        <begin position="105"/>
        <end position="116"/>
    </location>
</feature>
<name>A0A8S9QVC8_BRACR</name>
<dbReference type="AlphaFoldDB" id="A0A8S9QVC8"/>
<feature type="region of interest" description="Disordered" evidence="2">
    <location>
        <begin position="105"/>
        <end position="125"/>
    </location>
</feature>
<evidence type="ECO:0000256" key="1">
    <source>
        <dbReference type="SAM" id="Coils"/>
    </source>
</evidence>
<comment type="caution">
    <text evidence="3">The sequence shown here is derived from an EMBL/GenBank/DDBJ whole genome shotgun (WGS) entry which is preliminary data.</text>
</comment>
<protein>
    <submittedName>
        <fullName evidence="3">Uncharacterized protein</fullName>
    </submittedName>
</protein>
<feature type="compositionally biased region" description="Low complexity" evidence="2">
    <location>
        <begin position="231"/>
        <end position="245"/>
    </location>
</feature>
<sequence>MSYSNNQQGGYQPKQNTQQGSYQPRQNIPPGFSNHSNQSTQAQGSSSQAPASDTSVDTMFKKFLDFQAKNEKTMGYEFKNIHSKIDGSYNELNNKIRNLENQFASMNSQPSPQQGSLPGKPEQNPKETMKAITLRSGRELPPRVLTKDGEKQGGEVAINIDDEVVIVDEKVDEEILEKIVEAKGQKELCFINNNGTWYMKEPKFINNNGTWYMKEPNFQYNNYQQSNHGNQSTQAQGSSSQAPASDTSVDAMFKKLLNFQAKNEKTIGYEFKNIHSKIDGSYNELNNKIRNLENQFAAMNSQPSRQQGWILTRGLVLPLVSTDFYKNFGMVGFFVKRFIHYKEWAWTTSDSEPQIGIGGLITPLLKFKDIPLEDDPTGAISFDIGEEHLLGPHGPLGPMRSPKKKKTADRCGVFQEDTSGLNSELLYGLPRYQFEQRPVALPNGPLRQAHEHIGNLQRWNKAHDRLIFKLKDKCNELNKTVKRQAEASAQFMKKVADILTRGAVAGYSSSDFDFLTHQPQPPIGNGVSHRVIGGV</sequence>
<accession>A0A8S9QVC8</accession>
<dbReference type="EMBL" id="QGKX02000996">
    <property type="protein sequence ID" value="KAF3554349.1"/>
    <property type="molecule type" value="Genomic_DNA"/>
</dbReference>
<feature type="region of interest" description="Disordered" evidence="2">
    <location>
        <begin position="222"/>
        <end position="245"/>
    </location>
</feature>
<evidence type="ECO:0000313" key="3">
    <source>
        <dbReference type="EMBL" id="KAF3554349.1"/>
    </source>
</evidence>
<feature type="region of interest" description="Disordered" evidence="2">
    <location>
        <begin position="1"/>
        <end position="54"/>
    </location>
</feature>
<evidence type="ECO:0000256" key="2">
    <source>
        <dbReference type="SAM" id="MobiDB-lite"/>
    </source>
</evidence>
<reference evidence="3" key="1">
    <citation type="submission" date="2019-12" db="EMBL/GenBank/DDBJ databases">
        <title>Genome sequencing and annotation of Brassica cretica.</title>
        <authorList>
            <person name="Studholme D.J."/>
            <person name="Sarris P."/>
        </authorList>
    </citation>
    <scope>NUCLEOTIDE SEQUENCE</scope>
    <source>
        <strain evidence="3">PFS-109/04</strain>
        <tissue evidence="3">Leaf</tissue>
    </source>
</reference>
<proteinExistence type="predicted"/>
<keyword evidence="1" id="KW-0175">Coiled coil</keyword>